<dbReference type="GO" id="GO:0006260">
    <property type="term" value="P:DNA replication"/>
    <property type="evidence" value="ECO:0007669"/>
    <property type="project" value="UniProtKB-UniRule"/>
</dbReference>
<evidence type="ECO:0000256" key="4">
    <source>
        <dbReference type="SAM" id="MobiDB-lite"/>
    </source>
</evidence>
<dbReference type="PROSITE" id="PS50935">
    <property type="entry name" value="SSB"/>
    <property type="match status" value="1"/>
</dbReference>
<dbReference type="GO" id="GO:0006310">
    <property type="term" value="P:DNA recombination"/>
    <property type="evidence" value="ECO:0007669"/>
    <property type="project" value="UniProtKB-UniRule"/>
</dbReference>
<dbReference type="GO" id="GO:0009295">
    <property type="term" value="C:nucleoid"/>
    <property type="evidence" value="ECO:0007669"/>
    <property type="project" value="TreeGrafter"/>
</dbReference>
<dbReference type="PANTHER" id="PTHR10302">
    <property type="entry name" value="SINGLE-STRANDED DNA-BINDING PROTEIN"/>
    <property type="match status" value="1"/>
</dbReference>
<comment type="caution">
    <text evidence="2">Lacks conserved residue(s) required for the propagation of feature annotation.</text>
</comment>
<evidence type="ECO:0000256" key="3">
    <source>
        <dbReference type="PIRNR" id="PIRNR002070"/>
    </source>
</evidence>
<dbReference type="PIRSF" id="PIRSF002070">
    <property type="entry name" value="SSB"/>
    <property type="match status" value="1"/>
</dbReference>
<dbReference type="Pfam" id="PF00436">
    <property type="entry name" value="SSB"/>
    <property type="match status" value="1"/>
</dbReference>
<dbReference type="InterPro" id="IPR011344">
    <property type="entry name" value="ssDNA-bd"/>
</dbReference>
<name>A0A851I0T8_9GAMM</name>
<evidence type="ECO:0000313" key="5">
    <source>
        <dbReference type="EMBL" id="NWN92725.1"/>
    </source>
</evidence>
<keyword evidence="2" id="KW-0234">DNA repair</keyword>
<dbReference type="PANTHER" id="PTHR10302:SF27">
    <property type="entry name" value="SINGLE-STRANDED DNA-BINDING PROTEIN"/>
    <property type="match status" value="1"/>
</dbReference>
<dbReference type="Gene3D" id="2.40.50.140">
    <property type="entry name" value="Nucleic acid-binding proteins"/>
    <property type="match status" value="1"/>
</dbReference>
<sequence>MARGVNKVILIGNLGQDPDTRYTPNGNAVVNMNIATDESYKDRQTGQLVPKTEWHRIVMFGKVAEIAGQYLRKGSKVYIEGKLQTRKWQNREGQDVYTTEVVVDINGQMQMLDSRGGGDASMNQGAPAGRPQQQAAPAQSQSQPPQSGGYAQNQNQNQPAQGGSMPEPVDDFDDDIPF</sequence>
<dbReference type="NCBIfam" id="TIGR00621">
    <property type="entry name" value="ssb"/>
    <property type="match status" value="1"/>
</dbReference>
<feature type="region of interest" description="Disordered" evidence="4">
    <location>
        <begin position="111"/>
        <end position="178"/>
    </location>
</feature>
<comment type="caution">
    <text evidence="5">The sequence shown here is derived from an EMBL/GenBank/DDBJ whole genome shotgun (WGS) entry which is preliminary data.</text>
</comment>
<feature type="compositionally biased region" description="Acidic residues" evidence="4">
    <location>
        <begin position="168"/>
        <end position="178"/>
    </location>
</feature>
<keyword evidence="1 2" id="KW-0238">DNA-binding</keyword>
<evidence type="ECO:0000313" key="6">
    <source>
        <dbReference type="Proteomes" id="UP000536442"/>
    </source>
</evidence>
<dbReference type="CDD" id="cd04496">
    <property type="entry name" value="SSB_OBF"/>
    <property type="match status" value="1"/>
</dbReference>
<accession>A0A851I0T8</accession>
<keyword evidence="6" id="KW-1185">Reference proteome</keyword>
<dbReference type="HAMAP" id="MF_00984">
    <property type="entry name" value="SSB"/>
    <property type="match status" value="1"/>
</dbReference>
<dbReference type="InterPro" id="IPR012340">
    <property type="entry name" value="NA-bd_OB-fold"/>
</dbReference>
<dbReference type="EMBL" id="JABEVQ010000008">
    <property type="protein sequence ID" value="NWN92725.1"/>
    <property type="molecule type" value="Genomic_DNA"/>
</dbReference>
<keyword evidence="2" id="KW-0227">DNA damage</keyword>
<comment type="subunit">
    <text evidence="2">Homotetramer.</text>
</comment>
<evidence type="ECO:0000256" key="2">
    <source>
        <dbReference type="HAMAP-Rule" id="MF_00984"/>
    </source>
</evidence>
<protein>
    <recommendedName>
        <fullName evidence="2 3">Single-stranded DNA-binding protein</fullName>
        <shortName evidence="2">SSB</shortName>
    </recommendedName>
</protein>
<dbReference type="AlphaFoldDB" id="A0A851I0T8"/>
<organism evidence="5 6">
    <name type="scientific">Marinobacter adhaerens</name>
    <dbReference type="NCBI Taxonomy" id="1033846"/>
    <lineage>
        <taxon>Bacteria</taxon>
        <taxon>Pseudomonadati</taxon>
        <taxon>Pseudomonadota</taxon>
        <taxon>Gammaproteobacteria</taxon>
        <taxon>Pseudomonadales</taxon>
        <taxon>Marinobacteraceae</taxon>
        <taxon>Marinobacter</taxon>
    </lineage>
</organism>
<evidence type="ECO:0000256" key="1">
    <source>
        <dbReference type="ARBA" id="ARBA00023125"/>
    </source>
</evidence>
<dbReference type="SUPFAM" id="SSF50249">
    <property type="entry name" value="Nucleic acid-binding proteins"/>
    <property type="match status" value="1"/>
</dbReference>
<keyword evidence="2" id="KW-0233">DNA recombination</keyword>
<comment type="function">
    <text evidence="2">Plays an important role in DNA replication, recombination and repair. Binds to ssDNA and to an array of partner proteins to recruit them to their sites of action during DNA metabolism.</text>
</comment>
<reference evidence="5 6" key="1">
    <citation type="submission" date="2020-03" db="EMBL/GenBank/DDBJ databases">
        <title>Metagenomic, metatranscriptomic, and metabolomic analyses revealed the key microbes and metabolic features during the fermentation of ganjang, Korean traditional soy sauce.</title>
        <authorList>
            <person name="Chun B.H."/>
            <person name="Jeon C.O."/>
        </authorList>
    </citation>
    <scope>NUCLEOTIDE SEQUENCE [LARGE SCALE GENOMIC DNA]</scope>
    <source>
        <strain evidence="5 6">KG14</strain>
    </source>
</reference>
<dbReference type="Proteomes" id="UP000536442">
    <property type="component" value="Unassembled WGS sequence"/>
</dbReference>
<dbReference type="GO" id="GO:0006281">
    <property type="term" value="P:DNA repair"/>
    <property type="evidence" value="ECO:0007669"/>
    <property type="project" value="UniProtKB-UniRule"/>
</dbReference>
<feature type="compositionally biased region" description="Low complexity" evidence="4">
    <location>
        <begin position="124"/>
        <end position="164"/>
    </location>
</feature>
<dbReference type="InterPro" id="IPR000424">
    <property type="entry name" value="Primosome_PriB/ssb"/>
</dbReference>
<dbReference type="GO" id="GO:0003697">
    <property type="term" value="F:single-stranded DNA binding"/>
    <property type="evidence" value="ECO:0007669"/>
    <property type="project" value="UniProtKB-UniRule"/>
</dbReference>
<feature type="short sequence motif" description="Important for interaction with partner proteins" evidence="2">
    <location>
        <begin position="173"/>
        <end position="178"/>
    </location>
</feature>
<gene>
    <name evidence="5" type="primary">ssb</name>
    <name evidence="5" type="ORF">HLV39_14605</name>
</gene>
<proteinExistence type="inferred from homology"/>
<keyword evidence="2" id="KW-0235">DNA replication</keyword>